<dbReference type="InterPro" id="IPR057460">
    <property type="entry name" value="CAF17_C"/>
</dbReference>
<dbReference type="Proteomes" id="UP001161247">
    <property type="component" value="Chromosome 1"/>
</dbReference>
<organism evidence="5 6">
    <name type="scientific">Oldenlandia corymbosa var. corymbosa</name>
    <dbReference type="NCBI Taxonomy" id="529605"/>
    <lineage>
        <taxon>Eukaryota</taxon>
        <taxon>Viridiplantae</taxon>
        <taxon>Streptophyta</taxon>
        <taxon>Embryophyta</taxon>
        <taxon>Tracheophyta</taxon>
        <taxon>Spermatophyta</taxon>
        <taxon>Magnoliopsida</taxon>
        <taxon>eudicotyledons</taxon>
        <taxon>Gunneridae</taxon>
        <taxon>Pentapetalae</taxon>
        <taxon>asterids</taxon>
        <taxon>lamiids</taxon>
        <taxon>Gentianales</taxon>
        <taxon>Rubiaceae</taxon>
        <taxon>Rubioideae</taxon>
        <taxon>Spermacoceae</taxon>
        <taxon>Hedyotis-Oldenlandia complex</taxon>
        <taxon>Oldenlandia</taxon>
    </lineage>
</organism>
<evidence type="ECO:0000313" key="5">
    <source>
        <dbReference type="EMBL" id="CAI9088687.1"/>
    </source>
</evidence>
<dbReference type="GO" id="GO:0016226">
    <property type="term" value="P:iron-sulfur cluster assembly"/>
    <property type="evidence" value="ECO:0007669"/>
    <property type="project" value="TreeGrafter"/>
</dbReference>
<evidence type="ECO:0000256" key="2">
    <source>
        <dbReference type="ARBA" id="ARBA00022946"/>
    </source>
</evidence>
<dbReference type="Gene3D" id="3.30.1360.120">
    <property type="entry name" value="Probable tRNA modification gtpase trme, domain 1"/>
    <property type="match status" value="1"/>
</dbReference>
<dbReference type="AlphaFoldDB" id="A0AAV1BZX1"/>
<evidence type="ECO:0000256" key="3">
    <source>
        <dbReference type="ARBA" id="ARBA00023128"/>
    </source>
</evidence>
<evidence type="ECO:0000256" key="1">
    <source>
        <dbReference type="ARBA" id="ARBA00004173"/>
    </source>
</evidence>
<dbReference type="InterPro" id="IPR045179">
    <property type="entry name" value="YgfZ/GcvT"/>
</dbReference>
<dbReference type="GO" id="GO:0005759">
    <property type="term" value="C:mitochondrial matrix"/>
    <property type="evidence" value="ECO:0007669"/>
    <property type="project" value="TreeGrafter"/>
</dbReference>
<gene>
    <name evidence="5" type="ORF">OLC1_LOCUS1204</name>
</gene>
<dbReference type="NCBIfam" id="TIGR03317">
    <property type="entry name" value="ygfZ_signature"/>
    <property type="match status" value="1"/>
</dbReference>
<accession>A0AAV1BZX1</accession>
<sequence>MVMAMVGGNDGVSFGNDRGGWISGRLTIGMSVAAVVPKPFSTSTNHLGNSGSLACHLKTRSVIRFKGPDTVNFLRGLVTNDLRRLGGCPESSFSSATAPPLYTAVLNPEGRFLFDMFLYRRLRPDAKKVEATGSAPGELELLADVDSSFLDELGPRLRLKELQRISAAGKDLGLNSHKSSTDSTEADSKGMDGNGILIPDVMSLDIGLFFLLIQPATPLVEVDKQDDERHFILWRLDKGIPEGSSENSKRSVTSKALPLQCNLAGLNAISFDKGCYVGREMVDTRDVGVVPKRMLPLKFLNANGNEVEDKVAPKTDVIDETSGKKVGTITAELACRGLGLLQCLGQTGDFPMMNGVSLWTFKFDEELT</sequence>
<proteinExistence type="predicted"/>
<dbReference type="PANTHER" id="PTHR22602">
    <property type="entry name" value="TRANSFERASE CAF17, MITOCHONDRIAL-RELATED"/>
    <property type="match status" value="1"/>
</dbReference>
<dbReference type="PANTHER" id="PTHR22602:SF0">
    <property type="entry name" value="TRANSFERASE CAF17, MITOCHONDRIAL-RELATED"/>
    <property type="match status" value="1"/>
</dbReference>
<name>A0AAV1BZX1_OLDCO</name>
<feature type="domain" description="CAF17 C-terminal" evidence="4">
    <location>
        <begin position="292"/>
        <end position="342"/>
    </location>
</feature>
<evidence type="ECO:0000313" key="6">
    <source>
        <dbReference type="Proteomes" id="UP001161247"/>
    </source>
</evidence>
<keyword evidence="3" id="KW-0496">Mitochondrion</keyword>
<dbReference type="Gene3D" id="2.40.30.160">
    <property type="match status" value="1"/>
</dbReference>
<dbReference type="EMBL" id="OX459118">
    <property type="protein sequence ID" value="CAI9088687.1"/>
    <property type="molecule type" value="Genomic_DNA"/>
</dbReference>
<dbReference type="InterPro" id="IPR017703">
    <property type="entry name" value="YgfZ/GCV_T_CS"/>
</dbReference>
<dbReference type="InterPro" id="IPR027266">
    <property type="entry name" value="TrmE/GcvT-like"/>
</dbReference>
<comment type="subcellular location">
    <subcellularLocation>
        <location evidence="1">Mitochondrion</location>
    </subcellularLocation>
</comment>
<keyword evidence="2" id="KW-0809">Transit peptide</keyword>
<dbReference type="Pfam" id="PF25455">
    <property type="entry name" value="Beta-barrel_CAF17_C"/>
    <property type="match status" value="1"/>
</dbReference>
<reference evidence="5" key="1">
    <citation type="submission" date="2023-03" db="EMBL/GenBank/DDBJ databases">
        <authorList>
            <person name="Julca I."/>
        </authorList>
    </citation>
    <scope>NUCLEOTIDE SEQUENCE</scope>
</reference>
<dbReference type="SUPFAM" id="SSF103025">
    <property type="entry name" value="Folate-binding domain"/>
    <property type="match status" value="1"/>
</dbReference>
<keyword evidence="6" id="KW-1185">Reference proteome</keyword>
<evidence type="ECO:0000259" key="4">
    <source>
        <dbReference type="Pfam" id="PF25455"/>
    </source>
</evidence>
<protein>
    <submittedName>
        <fullName evidence="5">OLC1v1023091C1</fullName>
    </submittedName>
</protein>